<gene>
    <name evidence="1" type="ORF">SERLA73DRAFT_148926</name>
</gene>
<organism evidence="2">
    <name type="scientific">Serpula lacrymans var. lacrymans (strain S7.3)</name>
    <name type="common">Dry rot fungus</name>
    <dbReference type="NCBI Taxonomy" id="936435"/>
    <lineage>
        <taxon>Eukaryota</taxon>
        <taxon>Fungi</taxon>
        <taxon>Dikarya</taxon>
        <taxon>Basidiomycota</taxon>
        <taxon>Agaricomycotina</taxon>
        <taxon>Agaricomycetes</taxon>
        <taxon>Agaricomycetidae</taxon>
        <taxon>Boletales</taxon>
        <taxon>Coniophorineae</taxon>
        <taxon>Serpulaceae</taxon>
        <taxon>Serpula</taxon>
    </lineage>
</organism>
<dbReference type="HOGENOM" id="CLU_2279189_0_0_1"/>
<dbReference type="Proteomes" id="UP000008063">
    <property type="component" value="Unassembled WGS sequence"/>
</dbReference>
<sequence length="102" mass="11833">MPVDISKITNTMWLLSYQDNQDHLYLQGVKESANKLDLKITWGQSVYTTIRPKKTQHQIKITPSHLKALFLLKVQHKNPKKLVWLCKDLMEATSKGFLALKN</sequence>
<proteinExistence type="predicted"/>
<protein>
    <submittedName>
        <fullName evidence="1">Uncharacterized protein</fullName>
    </submittedName>
</protein>
<dbReference type="EMBL" id="GL945474">
    <property type="protein sequence ID" value="EGO04398.1"/>
    <property type="molecule type" value="Genomic_DNA"/>
</dbReference>
<reference evidence="2" key="1">
    <citation type="journal article" date="2011" name="Science">
        <title>The plant cell wall-decomposing machinery underlies the functional diversity of forest fungi.</title>
        <authorList>
            <person name="Eastwood D.C."/>
            <person name="Floudas D."/>
            <person name="Binder M."/>
            <person name="Majcherczyk A."/>
            <person name="Schneider P."/>
            <person name="Aerts A."/>
            <person name="Asiegbu F.O."/>
            <person name="Baker S.E."/>
            <person name="Barry K."/>
            <person name="Bendiksby M."/>
            <person name="Blumentritt M."/>
            <person name="Coutinho P.M."/>
            <person name="Cullen D."/>
            <person name="de Vries R.P."/>
            <person name="Gathman A."/>
            <person name="Goodell B."/>
            <person name="Henrissat B."/>
            <person name="Ihrmark K."/>
            <person name="Kauserud H."/>
            <person name="Kohler A."/>
            <person name="LaButti K."/>
            <person name="Lapidus A."/>
            <person name="Lavin J.L."/>
            <person name="Lee Y.-H."/>
            <person name="Lindquist E."/>
            <person name="Lilly W."/>
            <person name="Lucas S."/>
            <person name="Morin E."/>
            <person name="Murat C."/>
            <person name="Oguiza J.A."/>
            <person name="Park J."/>
            <person name="Pisabarro A.G."/>
            <person name="Riley R."/>
            <person name="Rosling A."/>
            <person name="Salamov A."/>
            <person name="Schmidt O."/>
            <person name="Schmutz J."/>
            <person name="Skrede I."/>
            <person name="Stenlid J."/>
            <person name="Wiebenga A."/>
            <person name="Xie X."/>
            <person name="Kuees U."/>
            <person name="Hibbett D.S."/>
            <person name="Hoffmeister D."/>
            <person name="Hoegberg N."/>
            <person name="Martin F."/>
            <person name="Grigoriev I.V."/>
            <person name="Watkinson S.C."/>
        </authorList>
    </citation>
    <scope>NUCLEOTIDE SEQUENCE [LARGE SCALE GENOMIC DNA]</scope>
    <source>
        <strain evidence="2">strain S7.3</strain>
    </source>
</reference>
<evidence type="ECO:0000313" key="2">
    <source>
        <dbReference type="Proteomes" id="UP000008063"/>
    </source>
</evidence>
<dbReference type="AlphaFoldDB" id="F8PGW1"/>
<dbReference type="InParanoid" id="F8PGW1"/>
<name>F8PGW1_SERL3</name>
<evidence type="ECO:0000313" key="1">
    <source>
        <dbReference type="EMBL" id="EGO04398.1"/>
    </source>
</evidence>
<keyword evidence="2" id="KW-1185">Reference proteome</keyword>
<accession>F8PGW1</accession>